<reference evidence="2 3" key="1">
    <citation type="submission" date="2014-05" db="EMBL/GenBank/DDBJ databases">
        <authorList>
            <person name="Sibley D."/>
            <person name="Venepally P."/>
            <person name="Karamycheva S."/>
            <person name="Hadjithomas M."/>
            <person name="Khan A."/>
            <person name="Brunk B."/>
            <person name="Roos D."/>
            <person name="Caler E."/>
            <person name="Lorenzi H."/>
        </authorList>
    </citation>
    <scope>NUCLEOTIDE SEQUENCE [LARGE SCALE GENOMIC DNA]</scope>
    <source>
        <strain evidence="2 3">RUB</strain>
    </source>
</reference>
<dbReference type="Proteomes" id="UP000028834">
    <property type="component" value="Unassembled WGS sequence"/>
</dbReference>
<feature type="compositionally biased region" description="Basic residues" evidence="1">
    <location>
        <begin position="206"/>
        <end position="215"/>
    </location>
</feature>
<feature type="region of interest" description="Disordered" evidence="1">
    <location>
        <begin position="206"/>
        <end position="286"/>
    </location>
</feature>
<name>A0A086LJ04_TOXGO</name>
<dbReference type="AlphaFoldDB" id="A0A086LJ04"/>
<feature type="region of interest" description="Disordered" evidence="1">
    <location>
        <begin position="136"/>
        <end position="156"/>
    </location>
</feature>
<feature type="compositionally biased region" description="Polar residues" evidence="1">
    <location>
        <begin position="247"/>
        <end position="263"/>
    </location>
</feature>
<gene>
    <name evidence="2" type="ORF">TGRUB_434070</name>
</gene>
<organism evidence="2 3">
    <name type="scientific">Toxoplasma gondii RUB</name>
    <dbReference type="NCBI Taxonomy" id="935652"/>
    <lineage>
        <taxon>Eukaryota</taxon>
        <taxon>Sar</taxon>
        <taxon>Alveolata</taxon>
        <taxon>Apicomplexa</taxon>
        <taxon>Conoidasida</taxon>
        <taxon>Coccidia</taxon>
        <taxon>Eucoccidiorida</taxon>
        <taxon>Eimeriorina</taxon>
        <taxon>Sarcocystidae</taxon>
        <taxon>Toxoplasma</taxon>
    </lineage>
</organism>
<feature type="region of interest" description="Disordered" evidence="1">
    <location>
        <begin position="1"/>
        <end position="21"/>
    </location>
</feature>
<feature type="non-terminal residue" evidence="2">
    <location>
        <position position="1"/>
    </location>
</feature>
<protein>
    <submittedName>
        <fullName evidence="2">KRUF family protein</fullName>
    </submittedName>
</protein>
<sequence length="286" mass="30829">SHRQGIAASPRSEGGAASGRSAVGGLGLARIVTVSGRGTLTLGELAVEQFRRRAMELREEWEDEERYVQRSLGRIIASQSARPSALRVSDWERSARGRFRTRSVARLREAARLESMASGIAAKLLAAGVDLSHVPGGPSLTPGASDQGPRVGGDAAAPEAKELEELLANKALYIEQHAAERMATSLTPNPPKILVGQWRRDGRRSFVKHASRRRERAATLRAQADMWEGRLASGDLTQQDPDEGSSSRETVPQPASKSDTTQGRRGAFPAALNWQDGNLTNSTNAH</sequence>
<dbReference type="VEuPathDB" id="ToxoDB:TGRUB_434070"/>
<feature type="compositionally biased region" description="Polar residues" evidence="1">
    <location>
        <begin position="275"/>
        <end position="286"/>
    </location>
</feature>
<evidence type="ECO:0000313" key="2">
    <source>
        <dbReference type="EMBL" id="KFG56622.1"/>
    </source>
</evidence>
<proteinExistence type="predicted"/>
<accession>A0A086LJ04</accession>
<comment type="caution">
    <text evidence="2">The sequence shown here is derived from an EMBL/GenBank/DDBJ whole genome shotgun (WGS) entry which is preliminary data.</text>
</comment>
<dbReference type="EMBL" id="AFYV02003150">
    <property type="protein sequence ID" value="KFG56622.1"/>
    <property type="molecule type" value="Genomic_DNA"/>
</dbReference>
<evidence type="ECO:0000256" key="1">
    <source>
        <dbReference type="SAM" id="MobiDB-lite"/>
    </source>
</evidence>
<evidence type="ECO:0000313" key="3">
    <source>
        <dbReference type="Proteomes" id="UP000028834"/>
    </source>
</evidence>
<feature type="compositionally biased region" description="Low complexity" evidence="1">
    <location>
        <begin position="7"/>
        <end position="21"/>
    </location>
</feature>